<protein>
    <submittedName>
        <fullName evidence="1">Uncharacterized protein</fullName>
    </submittedName>
</protein>
<evidence type="ECO:0000313" key="1">
    <source>
        <dbReference type="EMBL" id="KAI9562009.1"/>
    </source>
</evidence>
<organism evidence="1 2">
    <name type="scientific">Daphnia sinensis</name>
    <dbReference type="NCBI Taxonomy" id="1820382"/>
    <lineage>
        <taxon>Eukaryota</taxon>
        <taxon>Metazoa</taxon>
        <taxon>Ecdysozoa</taxon>
        <taxon>Arthropoda</taxon>
        <taxon>Crustacea</taxon>
        <taxon>Branchiopoda</taxon>
        <taxon>Diplostraca</taxon>
        <taxon>Cladocera</taxon>
        <taxon>Anomopoda</taxon>
        <taxon>Daphniidae</taxon>
        <taxon>Daphnia</taxon>
        <taxon>Daphnia similis group</taxon>
    </lineage>
</organism>
<proteinExistence type="predicted"/>
<reference evidence="1 2" key="1">
    <citation type="submission" date="2022-05" db="EMBL/GenBank/DDBJ databases">
        <title>A multi-omics perspective on studying reproductive biology in Daphnia sinensis.</title>
        <authorList>
            <person name="Jia J."/>
        </authorList>
    </citation>
    <scope>NUCLEOTIDE SEQUENCE [LARGE SCALE GENOMIC DNA]</scope>
    <source>
        <strain evidence="1 2">WSL</strain>
    </source>
</reference>
<dbReference type="Proteomes" id="UP000820818">
    <property type="component" value="Linkage Group LG3"/>
</dbReference>
<name>A0AAD5KWJ6_9CRUS</name>
<sequence length="122" mass="14296">MHKTCSCCVAVVGVLDTGEYEFFPTPPIDSHWTFFFSPDERKQNQNSSEQEMKNRNASGWLRSYFFPPCLEVILSTSALFDVFFFVREDWEGAFDASAARKYQTLHLHVEKKKNLVFHLKYK</sequence>
<evidence type="ECO:0000313" key="2">
    <source>
        <dbReference type="Proteomes" id="UP000820818"/>
    </source>
</evidence>
<keyword evidence="2" id="KW-1185">Reference proteome</keyword>
<dbReference type="EMBL" id="WJBH02000003">
    <property type="protein sequence ID" value="KAI9562009.1"/>
    <property type="molecule type" value="Genomic_DNA"/>
</dbReference>
<comment type="caution">
    <text evidence="1">The sequence shown here is derived from an EMBL/GenBank/DDBJ whole genome shotgun (WGS) entry which is preliminary data.</text>
</comment>
<dbReference type="AlphaFoldDB" id="A0AAD5KWJ6"/>
<gene>
    <name evidence="1" type="ORF">GHT06_012973</name>
</gene>
<accession>A0AAD5KWJ6</accession>